<comment type="caution">
    <text evidence="5">The sequence shown here is derived from an EMBL/GenBank/DDBJ whole genome shotgun (WGS) entry which is preliminary data.</text>
</comment>
<evidence type="ECO:0000256" key="2">
    <source>
        <dbReference type="ARBA" id="ARBA00022692"/>
    </source>
</evidence>
<dbReference type="GO" id="GO:0005886">
    <property type="term" value="C:plasma membrane"/>
    <property type="evidence" value="ECO:0007669"/>
    <property type="project" value="TreeGrafter"/>
</dbReference>
<organism evidence="5 6">
    <name type="scientific">Rhizophagus irregularis</name>
    <dbReference type="NCBI Taxonomy" id="588596"/>
    <lineage>
        <taxon>Eukaryota</taxon>
        <taxon>Fungi</taxon>
        <taxon>Fungi incertae sedis</taxon>
        <taxon>Mucoromycota</taxon>
        <taxon>Glomeromycotina</taxon>
        <taxon>Glomeromycetes</taxon>
        <taxon>Glomerales</taxon>
        <taxon>Glomeraceae</taxon>
        <taxon>Rhizophagus</taxon>
    </lineage>
</organism>
<reference evidence="5" key="1">
    <citation type="submission" date="2020-05" db="EMBL/GenBank/DDBJ databases">
        <authorList>
            <person name="Rincon C."/>
            <person name="Sanders R I."/>
            <person name="Robbins C."/>
            <person name="Chaturvedi A."/>
        </authorList>
    </citation>
    <scope>NUCLEOTIDE SEQUENCE</scope>
    <source>
        <strain evidence="5">CHB12</strain>
    </source>
</reference>
<evidence type="ECO:0000256" key="3">
    <source>
        <dbReference type="ARBA" id="ARBA00022989"/>
    </source>
</evidence>
<dbReference type="PANTHER" id="PTHR23112:SF0">
    <property type="entry name" value="TRANSMEMBRANE PROTEIN 116"/>
    <property type="match status" value="1"/>
</dbReference>
<comment type="subcellular location">
    <subcellularLocation>
        <location evidence="1">Membrane</location>
        <topology evidence="1">Multi-pass membrane protein</topology>
    </subcellularLocation>
</comment>
<evidence type="ECO:0000256" key="1">
    <source>
        <dbReference type="ARBA" id="ARBA00004141"/>
    </source>
</evidence>
<dbReference type="PROSITE" id="PS50262">
    <property type="entry name" value="G_PROTEIN_RECEP_F1_2"/>
    <property type="match status" value="1"/>
</dbReference>
<dbReference type="GO" id="GO:0004930">
    <property type="term" value="F:G protein-coupled receptor activity"/>
    <property type="evidence" value="ECO:0007669"/>
    <property type="project" value="TreeGrafter"/>
</dbReference>
<keyword evidence="4" id="KW-0472">Membrane</keyword>
<keyword evidence="2" id="KW-0812">Transmembrane</keyword>
<dbReference type="VEuPathDB" id="FungiDB:RhiirFUN_012780"/>
<dbReference type="PANTHER" id="PTHR23112">
    <property type="entry name" value="G PROTEIN-COUPLED RECEPTOR 157-RELATED"/>
    <property type="match status" value="1"/>
</dbReference>
<dbReference type="InterPro" id="IPR017452">
    <property type="entry name" value="GPCR_Rhodpsn_7TM"/>
</dbReference>
<evidence type="ECO:0000313" key="5">
    <source>
        <dbReference type="EMBL" id="CAB5387119.1"/>
    </source>
</evidence>
<dbReference type="GO" id="GO:0007189">
    <property type="term" value="P:adenylate cyclase-activating G protein-coupled receptor signaling pathway"/>
    <property type="evidence" value="ECO:0007669"/>
    <property type="project" value="TreeGrafter"/>
</dbReference>
<keyword evidence="3" id="KW-1133">Transmembrane helix</keyword>
<sequence length="314" mass="36112">MIPISSAQGHSSYGYGAKTDFYIVMIIPLVFNSFSFLGTLYIFYRTFSRWKYGHSNVSLSFRFPFYIAITDFLYSSSILMEFSYAASKRTEFINKNETISWPFLFCEIFGIFFTVFILLNILLVAAISIVTWLRVVQERHLALGKYDYKIWLPIIFISLIIPLSSVNAYGSRNYSCGTKVGYNNVAMLVIVLIFTTLTTTMFCYAHVMKVIRNVKDDNSSIADSFNKLTDIERRTFKKVLTYILVFILQYIPIIIYDICIFLKVRHIVFDAIIPAVISFGGIGNVIQYIYNEGLSDDNTSNYRLESNEGSQQSH</sequence>
<dbReference type="Gene3D" id="1.20.1070.10">
    <property type="entry name" value="Rhodopsin 7-helix transmembrane proteins"/>
    <property type="match status" value="1"/>
</dbReference>
<dbReference type="SUPFAM" id="SSF81321">
    <property type="entry name" value="Family A G protein-coupled receptor-like"/>
    <property type="match status" value="1"/>
</dbReference>
<dbReference type="OrthoDB" id="2376869at2759"/>
<evidence type="ECO:0000256" key="4">
    <source>
        <dbReference type="ARBA" id="ARBA00023136"/>
    </source>
</evidence>
<name>A0A2I1EYF7_9GLOM</name>
<dbReference type="EMBL" id="CAGKOT010000057">
    <property type="protein sequence ID" value="CAB5387119.1"/>
    <property type="molecule type" value="Genomic_DNA"/>
</dbReference>
<dbReference type="Proteomes" id="UP000684084">
    <property type="component" value="Unassembled WGS sequence"/>
</dbReference>
<accession>A0A2I1EYF7</accession>
<protein>
    <submittedName>
        <fullName evidence="5">Uncharacterized protein</fullName>
    </submittedName>
</protein>
<evidence type="ECO:0000313" key="6">
    <source>
        <dbReference type="Proteomes" id="UP000684084"/>
    </source>
</evidence>
<dbReference type="AlphaFoldDB" id="A0A2I1EYF7"/>
<proteinExistence type="predicted"/>
<dbReference type="VEuPathDB" id="FungiDB:RhiirA1_448149"/>
<dbReference type="VEuPathDB" id="FungiDB:FUN_011476"/>
<gene>
    <name evidence="5" type="ORF">CHRIB12_LOCUS19999</name>
</gene>